<evidence type="ECO:0000259" key="8">
    <source>
        <dbReference type="Pfam" id="PF00534"/>
    </source>
</evidence>
<keyword evidence="4 7" id="KW-0328">Glycosyltransferase</keyword>
<keyword evidence="11" id="KW-1185">Reference proteome</keyword>
<dbReference type="GO" id="GO:0005978">
    <property type="term" value="P:glycogen biosynthetic process"/>
    <property type="evidence" value="ECO:0007669"/>
    <property type="project" value="UniProtKB-UniRule"/>
</dbReference>
<evidence type="ECO:0000256" key="1">
    <source>
        <dbReference type="ARBA" id="ARBA00001478"/>
    </source>
</evidence>
<evidence type="ECO:0000256" key="6">
    <source>
        <dbReference type="ARBA" id="ARBA00023056"/>
    </source>
</evidence>
<dbReference type="GeneID" id="42855919"/>
<comment type="caution">
    <text evidence="10">The sequence shown here is derived from an EMBL/GenBank/DDBJ whole genome shotgun (WGS) entry which is preliminary data.</text>
</comment>
<evidence type="ECO:0000256" key="4">
    <source>
        <dbReference type="ARBA" id="ARBA00022676"/>
    </source>
</evidence>
<comment type="pathway">
    <text evidence="7">Glycan biosynthesis; glycogen biosynthesis.</text>
</comment>
<evidence type="ECO:0000259" key="9">
    <source>
        <dbReference type="Pfam" id="PF08323"/>
    </source>
</evidence>
<dbReference type="AlphaFoldDB" id="A0A0D8J1G5"/>
<dbReference type="Gene3D" id="3.40.50.2000">
    <property type="entry name" value="Glycogen Phosphorylase B"/>
    <property type="match status" value="2"/>
</dbReference>
<dbReference type="GO" id="GO:0009011">
    <property type="term" value="F:alpha-1,4-glucan glucosyltransferase (ADP-glucose donor) activity"/>
    <property type="evidence" value="ECO:0007669"/>
    <property type="project" value="UniProtKB-UniRule"/>
</dbReference>
<dbReference type="Proteomes" id="UP000032483">
    <property type="component" value="Unassembled WGS sequence"/>
</dbReference>
<dbReference type="PANTHER" id="PTHR45825:SF11">
    <property type="entry name" value="ALPHA AMYLASE DOMAIN-CONTAINING PROTEIN"/>
    <property type="match status" value="1"/>
</dbReference>
<keyword evidence="6 7" id="KW-0320">Glycogen biosynthesis</keyword>
<sequence>MNVLFCASEAAPFAASGGLGDVAGSLPRAIRNRKVACRVVMPLYGDMKQEYREKLTYITNFTVPVGWRNQYCGLFELTHNGVKYYFLDNEYYFKRTGLYGFYDDGERFAFFSRAILEMLFHVDFVPDVIHANDWQTALVPVYLNLYYRHLEQYRSIKTVFTIHNIQYQGKYGMEILEDTLAIGRQDAHLVEYDGCVNFMKGAIECADKVTTVSPSYAGEILDPWYSHGLDDLLRQKQYKLCGILNGIDVKSYDPATDPNLAANFDANSFAENKPKCKKELQEIFGLHDWPVPVVAMVTRLVGHKGVDLVRHVAQDIVNSGLQLVVLGSGEAAYESFFSELAARNPGAVGVKIAFVPSLARKIYAGADMFLMPSKSEPCGLSQMVALRYGTIPIVRETGGLRDSIHDSGDGWGNGFTFRSYNAHDMLNAVLRAKTGYEYPDGWQQLVKRAMECDFSWSASAKQYVEMYEQVCQLW</sequence>
<organism evidence="10 11">
    <name type="scientific">Ruthenibacterium lactatiformans</name>
    <dbReference type="NCBI Taxonomy" id="1550024"/>
    <lineage>
        <taxon>Bacteria</taxon>
        <taxon>Bacillati</taxon>
        <taxon>Bacillota</taxon>
        <taxon>Clostridia</taxon>
        <taxon>Eubacteriales</taxon>
        <taxon>Oscillospiraceae</taxon>
        <taxon>Ruthenibacterium</taxon>
    </lineage>
</organism>
<evidence type="ECO:0000313" key="10">
    <source>
        <dbReference type="EMBL" id="KJF40810.1"/>
    </source>
</evidence>
<feature type="domain" description="Glycosyl transferase family 1" evidence="8">
    <location>
        <begin position="292"/>
        <end position="439"/>
    </location>
</feature>
<keyword evidence="5 7" id="KW-0808">Transferase</keyword>
<reference evidence="10" key="1">
    <citation type="submission" date="2015-02" db="EMBL/GenBank/DDBJ databases">
        <title>A novel member of the family Ruminococcaceae isolated from human feces.</title>
        <authorList>
            <person name="Shkoporov A.N."/>
            <person name="Chaplin A.V."/>
            <person name="Motuzova O.V."/>
            <person name="Kafarskaia L.I."/>
            <person name="Khokhlova E.V."/>
            <person name="Efimov B.A."/>
        </authorList>
    </citation>
    <scope>NUCLEOTIDE SEQUENCE [LARGE SCALE GENOMIC DNA]</scope>
    <source>
        <strain evidence="10">585-1</strain>
    </source>
</reference>
<dbReference type="CDD" id="cd03791">
    <property type="entry name" value="GT5_Glycogen_synthase_DULL1-like"/>
    <property type="match status" value="1"/>
</dbReference>
<dbReference type="Pfam" id="PF08323">
    <property type="entry name" value="Glyco_transf_5"/>
    <property type="match status" value="1"/>
</dbReference>
<dbReference type="RefSeq" id="WP_050004724.1">
    <property type="nucleotide sequence ID" value="NZ_CAUBPW010000007.1"/>
</dbReference>
<accession>A0A0D8J1G5</accession>
<comment type="similarity">
    <text evidence="3 7">Belongs to the glycosyltransferase 1 family. Bacterial/plant glycogen synthase subfamily.</text>
</comment>
<dbReference type="GO" id="GO:0004373">
    <property type="term" value="F:alpha-1,4-glucan glucosyltransferase (UDP-glucose donor) activity"/>
    <property type="evidence" value="ECO:0007669"/>
    <property type="project" value="InterPro"/>
</dbReference>
<dbReference type="PANTHER" id="PTHR45825">
    <property type="entry name" value="GRANULE-BOUND STARCH SYNTHASE 1, CHLOROPLASTIC/AMYLOPLASTIC"/>
    <property type="match status" value="1"/>
</dbReference>
<evidence type="ECO:0000256" key="2">
    <source>
        <dbReference type="ARBA" id="ARBA00002764"/>
    </source>
</evidence>
<dbReference type="InterPro" id="IPR011835">
    <property type="entry name" value="GS/SS"/>
</dbReference>
<dbReference type="EC" id="2.4.1.21" evidence="7"/>
<dbReference type="NCBIfam" id="NF001898">
    <property type="entry name" value="PRK00654.1-1"/>
    <property type="match status" value="1"/>
</dbReference>
<dbReference type="EMBL" id="JXXK01000004">
    <property type="protein sequence ID" value="KJF40810.1"/>
    <property type="molecule type" value="Genomic_DNA"/>
</dbReference>
<gene>
    <name evidence="7" type="primary">glgA</name>
    <name evidence="10" type="ORF">TQ39_04665</name>
</gene>
<proteinExistence type="inferred from homology"/>
<evidence type="ECO:0000256" key="7">
    <source>
        <dbReference type="HAMAP-Rule" id="MF_00484"/>
    </source>
</evidence>
<dbReference type="PATRIC" id="fig|1550024.3.peg.1052"/>
<dbReference type="SUPFAM" id="SSF53756">
    <property type="entry name" value="UDP-Glycosyltransferase/glycogen phosphorylase"/>
    <property type="match status" value="1"/>
</dbReference>
<evidence type="ECO:0000313" key="11">
    <source>
        <dbReference type="Proteomes" id="UP000032483"/>
    </source>
</evidence>
<dbReference type="NCBIfam" id="TIGR02095">
    <property type="entry name" value="glgA"/>
    <property type="match status" value="1"/>
</dbReference>
<feature type="domain" description="Starch synthase catalytic" evidence="9">
    <location>
        <begin position="2"/>
        <end position="235"/>
    </location>
</feature>
<dbReference type="InterPro" id="IPR001296">
    <property type="entry name" value="Glyco_trans_1"/>
</dbReference>
<name>A0A0D8J1G5_9FIRM</name>
<dbReference type="InterPro" id="IPR013534">
    <property type="entry name" value="Starch_synth_cat_dom"/>
</dbReference>
<comment type="catalytic activity">
    <reaction evidence="1 7">
        <text>[(1-&gt;4)-alpha-D-glucosyl](n) + ADP-alpha-D-glucose = [(1-&gt;4)-alpha-D-glucosyl](n+1) + ADP + H(+)</text>
        <dbReference type="Rhea" id="RHEA:18189"/>
        <dbReference type="Rhea" id="RHEA-COMP:9584"/>
        <dbReference type="Rhea" id="RHEA-COMP:9587"/>
        <dbReference type="ChEBI" id="CHEBI:15378"/>
        <dbReference type="ChEBI" id="CHEBI:15444"/>
        <dbReference type="ChEBI" id="CHEBI:57498"/>
        <dbReference type="ChEBI" id="CHEBI:456216"/>
        <dbReference type="EC" id="2.4.1.21"/>
    </reaction>
</comment>
<protein>
    <recommendedName>
        <fullName evidence="7">Glycogen synthase</fullName>
        <ecNumber evidence="7">2.4.1.21</ecNumber>
    </recommendedName>
    <alternativeName>
        <fullName evidence="7">Starch [bacterial glycogen] synthase</fullName>
    </alternativeName>
</protein>
<comment type="function">
    <text evidence="2 7">Synthesizes alpha-1,4-glucan chains using ADP-glucose.</text>
</comment>
<dbReference type="UniPathway" id="UPA00164"/>
<dbReference type="Pfam" id="PF00534">
    <property type="entry name" value="Glycos_transf_1"/>
    <property type="match status" value="1"/>
</dbReference>
<evidence type="ECO:0000256" key="5">
    <source>
        <dbReference type="ARBA" id="ARBA00022679"/>
    </source>
</evidence>
<comment type="caution">
    <text evidence="7">Lacks conserved residue(s) required for the propagation of feature annotation.</text>
</comment>
<evidence type="ECO:0000256" key="3">
    <source>
        <dbReference type="ARBA" id="ARBA00010281"/>
    </source>
</evidence>
<dbReference type="HAMAP" id="MF_00484">
    <property type="entry name" value="Glycogen_synth"/>
    <property type="match status" value="1"/>
</dbReference>